<dbReference type="HAMAP" id="MF_00082">
    <property type="entry name" value="ArgB"/>
    <property type="match status" value="1"/>
</dbReference>
<evidence type="ECO:0000256" key="1">
    <source>
        <dbReference type="ARBA" id="ARBA00004828"/>
    </source>
</evidence>
<proteinExistence type="inferred from homology"/>
<evidence type="ECO:0000313" key="11">
    <source>
        <dbReference type="EMBL" id="CDO18580.1"/>
    </source>
</evidence>
<dbReference type="EMBL" id="CCBC010000198">
    <property type="protein sequence ID" value="CDO18580.1"/>
    <property type="molecule type" value="Genomic_DNA"/>
</dbReference>
<accession>A0A060RL26</accession>
<dbReference type="GO" id="GO:0003991">
    <property type="term" value="F:acetylglutamate kinase activity"/>
    <property type="evidence" value="ECO:0007669"/>
    <property type="project" value="UniProtKB-UniRule"/>
</dbReference>
<evidence type="ECO:0000256" key="5">
    <source>
        <dbReference type="ARBA" id="ARBA00022741"/>
    </source>
</evidence>
<sequence>MPFIAHKEKKHMENIIVIKIGGVASQHLSQDFINQIKKWKEAGKQLVIVHGGGFAINKLMEEEHVPVKKINGLRVTSQSDMKLVSYALLNIVGENLVKKLNQSSIDSIQLLSDIEKVVQADFLDQETYGYVGNVSQIQTEILEKMLANQMLPVLASIGYSKDGDMLNINADYLATAVAVALGAEKLVLMTDVKGVLENGAVLDSLSSTEFQDKIDQGIITGGMIPKIESAVNTVLAGVGEVLIGDNLVTGTSIIC</sequence>
<evidence type="ECO:0000256" key="9">
    <source>
        <dbReference type="HAMAP-Rule" id="MF_00082"/>
    </source>
</evidence>
<evidence type="ECO:0000256" key="8">
    <source>
        <dbReference type="ARBA" id="ARBA00048141"/>
    </source>
</evidence>
<dbReference type="InterPro" id="IPR036393">
    <property type="entry name" value="AceGlu_kinase-like_sf"/>
</dbReference>
<reference evidence="11 12" key="2">
    <citation type="submission" date="2014-05" db="EMBL/GenBank/DDBJ databases">
        <title>Genome sequence of Streptococcus gallolyticus.</title>
        <authorList>
            <person name="Del Campo R."/>
        </authorList>
    </citation>
    <scope>NUCLEOTIDE SEQUENCE [LARGE SCALE GENOMIC DNA]</scope>
    <source>
        <strain evidence="11 12">LMG17956</strain>
    </source>
</reference>
<keyword evidence="7 9" id="KW-0067">ATP-binding</keyword>
<dbReference type="Pfam" id="PF00696">
    <property type="entry name" value="AA_kinase"/>
    <property type="match status" value="1"/>
</dbReference>
<evidence type="ECO:0000256" key="4">
    <source>
        <dbReference type="ARBA" id="ARBA00022679"/>
    </source>
</evidence>
<keyword evidence="5 9" id="KW-0547">Nucleotide-binding</keyword>
<dbReference type="UniPathway" id="UPA00068">
    <property type="reaction ID" value="UER00107"/>
</dbReference>
<reference evidence="11 12" key="1">
    <citation type="submission" date="2014-02" db="EMBL/GenBank/DDBJ databases">
        <authorList>
            <person name="Manrique M."/>
        </authorList>
    </citation>
    <scope>NUCLEOTIDE SEQUENCE [LARGE SCALE GENOMIC DNA]</scope>
    <source>
        <strain evidence="11 12">LMG17956</strain>
    </source>
</reference>
<dbReference type="PIRSF" id="PIRSF000728">
    <property type="entry name" value="NAGK"/>
    <property type="match status" value="1"/>
</dbReference>
<dbReference type="GO" id="GO:0005524">
    <property type="term" value="F:ATP binding"/>
    <property type="evidence" value="ECO:0007669"/>
    <property type="project" value="UniProtKB-UniRule"/>
</dbReference>
<keyword evidence="4 9" id="KW-0808">Transferase</keyword>
<keyword evidence="6 9" id="KW-0418">Kinase</keyword>
<dbReference type="PRINTS" id="PR00474">
    <property type="entry name" value="GLU5KINASE"/>
</dbReference>
<feature type="domain" description="Aspartate/glutamate/uridylate kinase" evidence="10">
    <location>
        <begin position="14"/>
        <end position="244"/>
    </location>
</feature>
<keyword evidence="3 9" id="KW-0028">Amino-acid biosynthesis</keyword>
<evidence type="ECO:0000256" key="6">
    <source>
        <dbReference type="ARBA" id="ARBA00022777"/>
    </source>
</evidence>
<dbReference type="GO" id="GO:0005737">
    <property type="term" value="C:cytoplasm"/>
    <property type="evidence" value="ECO:0007669"/>
    <property type="project" value="UniProtKB-SubCell"/>
</dbReference>
<gene>
    <name evidence="9" type="primary">argB</name>
    <name evidence="11" type="ORF">BN963_SGAL_01780</name>
</gene>
<comment type="caution">
    <text evidence="11">The sequence shown here is derived from an EMBL/GenBank/DDBJ whole genome shotgun (WGS) entry which is preliminary data.</text>
</comment>
<dbReference type="InterPro" id="IPR004662">
    <property type="entry name" value="AcgluKinase_fam"/>
</dbReference>
<dbReference type="SUPFAM" id="SSF53633">
    <property type="entry name" value="Carbamate kinase-like"/>
    <property type="match status" value="1"/>
</dbReference>
<evidence type="ECO:0000256" key="2">
    <source>
        <dbReference type="ARBA" id="ARBA00022571"/>
    </source>
</evidence>
<dbReference type="EC" id="2.7.2.8" evidence="9"/>
<evidence type="ECO:0000313" key="12">
    <source>
        <dbReference type="Proteomes" id="UP000027584"/>
    </source>
</evidence>
<name>A0A060RL26_9STRE</name>
<comment type="similarity">
    <text evidence="9">Belongs to the acetylglutamate kinase family. ArgB subfamily.</text>
</comment>
<dbReference type="AlphaFoldDB" id="A0A060RL26"/>
<dbReference type="PANTHER" id="PTHR23342">
    <property type="entry name" value="N-ACETYLGLUTAMATE SYNTHASE"/>
    <property type="match status" value="1"/>
</dbReference>
<comment type="function">
    <text evidence="9">Catalyzes the ATP-dependent phosphorylation of N-acetyl-L-glutamate.</text>
</comment>
<feature type="binding site" evidence="9">
    <location>
        <begin position="52"/>
        <end position="53"/>
    </location>
    <ligand>
        <name>substrate</name>
    </ligand>
</feature>
<dbReference type="InterPro" id="IPR001057">
    <property type="entry name" value="Glu/AcGlu_kinase"/>
</dbReference>
<dbReference type="GO" id="GO:0042450">
    <property type="term" value="P:L-arginine biosynthetic process via ornithine"/>
    <property type="evidence" value="ECO:0007669"/>
    <property type="project" value="UniProtKB-UniRule"/>
</dbReference>
<dbReference type="NCBIfam" id="TIGR00761">
    <property type="entry name" value="argB"/>
    <property type="match status" value="1"/>
</dbReference>
<feature type="site" description="Transition state stabilizer" evidence="9">
    <location>
        <position position="226"/>
    </location>
</feature>
<feature type="site" description="Transition state stabilizer" evidence="9">
    <location>
        <position position="19"/>
    </location>
</feature>
<protein>
    <recommendedName>
        <fullName evidence="9">Acetylglutamate kinase</fullName>
        <ecNumber evidence="9">2.7.2.8</ecNumber>
    </recommendedName>
    <alternativeName>
        <fullName evidence="9">N-acetyl-L-glutamate 5-phosphotransferase</fullName>
    </alternativeName>
    <alternativeName>
        <fullName evidence="9">NAG kinase</fullName>
        <shortName evidence="9">NAGK</shortName>
    </alternativeName>
</protein>
<dbReference type="InterPro" id="IPR001048">
    <property type="entry name" value="Asp/Glu/Uridylate_kinase"/>
</dbReference>
<comment type="subcellular location">
    <subcellularLocation>
        <location evidence="9">Cytoplasm</location>
    </subcellularLocation>
</comment>
<comment type="pathway">
    <text evidence="1 9">Amino-acid biosynthesis; L-arginine biosynthesis; N(2)-acetyl-L-ornithine from L-glutamate: step 2/4.</text>
</comment>
<dbReference type="Proteomes" id="UP000027584">
    <property type="component" value="Unassembled WGS sequence"/>
</dbReference>
<keyword evidence="2 9" id="KW-0055">Arginine biosynthesis</keyword>
<dbReference type="InterPro" id="IPR037528">
    <property type="entry name" value="ArgB"/>
</dbReference>
<evidence type="ECO:0000256" key="7">
    <source>
        <dbReference type="ARBA" id="ARBA00022840"/>
    </source>
</evidence>
<dbReference type="Gene3D" id="3.40.1160.10">
    <property type="entry name" value="Acetylglutamate kinase-like"/>
    <property type="match status" value="1"/>
</dbReference>
<dbReference type="PANTHER" id="PTHR23342:SF0">
    <property type="entry name" value="N-ACETYLGLUTAMATE SYNTHASE, MITOCHONDRIAL"/>
    <property type="match status" value="1"/>
</dbReference>
<comment type="catalytic activity">
    <reaction evidence="8 9">
        <text>N-acetyl-L-glutamate + ATP = N-acetyl-L-glutamyl 5-phosphate + ADP</text>
        <dbReference type="Rhea" id="RHEA:14629"/>
        <dbReference type="ChEBI" id="CHEBI:30616"/>
        <dbReference type="ChEBI" id="CHEBI:44337"/>
        <dbReference type="ChEBI" id="CHEBI:57936"/>
        <dbReference type="ChEBI" id="CHEBI:456216"/>
        <dbReference type="EC" id="2.7.2.8"/>
    </reaction>
</comment>
<keyword evidence="9" id="KW-0963">Cytoplasm</keyword>
<evidence type="ECO:0000256" key="3">
    <source>
        <dbReference type="ARBA" id="ARBA00022605"/>
    </source>
</evidence>
<evidence type="ECO:0000259" key="10">
    <source>
        <dbReference type="Pfam" id="PF00696"/>
    </source>
</evidence>
<organism evidence="11 12">
    <name type="scientific">Streptococcus gallolyticus</name>
    <dbReference type="NCBI Taxonomy" id="315405"/>
    <lineage>
        <taxon>Bacteria</taxon>
        <taxon>Bacillati</taxon>
        <taxon>Bacillota</taxon>
        <taxon>Bacilli</taxon>
        <taxon>Lactobacillales</taxon>
        <taxon>Streptococcaceae</taxon>
        <taxon>Streptococcus</taxon>
    </lineage>
</organism>
<feature type="binding site" evidence="9">
    <location>
        <position position="167"/>
    </location>
    <ligand>
        <name>substrate</name>
    </ligand>
</feature>
<feature type="binding site" evidence="9">
    <location>
        <position position="74"/>
    </location>
    <ligand>
        <name>substrate</name>
    </ligand>
</feature>
<dbReference type="CDD" id="cd04238">
    <property type="entry name" value="AAK_NAGK-like"/>
    <property type="match status" value="1"/>
</dbReference>